<dbReference type="AlphaFoldDB" id="A0A917MDT5"/>
<keyword evidence="2" id="KW-1185">Reference proteome</keyword>
<gene>
    <name evidence="1" type="ORF">GCM10011416_14920</name>
</gene>
<evidence type="ECO:0000313" key="2">
    <source>
        <dbReference type="Proteomes" id="UP000633278"/>
    </source>
</evidence>
<sequence length="73" mass="8765">MDTQKKLNDLIFLATQKIQEEYPELIKYLDEFPVHFVPNSNHGVQNKELKDYLESLNNLLVWYAIERKNKNQN</sequence>
<dbReference type="RefSeq" id="WP_188598695.1">
    <property type="nucleotide sequence ID" value="NZ_BMJW01000002.1"/>
</dbReference>
<reference evidence="1" key="1">
    <citation type="journal article" date="2014" name="Int. J. Syst. Evol. Microbiol.">
        <title>Complete genome sequence of Corynebacterium casei LMG S-19264T (=DSM 44701T), isolated from a smear-ripened cheese.</title>
        <authorList>
            <consortium name="US DOE Joint Genome Institute (JGI-PGF)"/>
            <person name="Walter F."/>
            <person name="Albersmeier A."/>
            <person name="Kalinowski J."/>
            <person name="Ruckert C."/>
        </authorList>
    </citation>
    <scope>NUCLEOTIDE SEQUENCE</scope>
    <source>
        <strain evidence="1">CGMCC 1.15763</strain>
    </source>
</reference>
<dbReference type="Proteomes" id="UP000633278">
    <property type="component" value="Unassembled WGS sequence"/>
</dbReference>
<protein>
    <submittedName>
        <fullName evidence="1">Uncharacterized protein</fullName>
    </submittedName>
</protein>
<dbReference type="EMBL" id="BMJW01000002">
    <property type="protein sequence ID" value="GGG97901.1"/>
    <property type="molecule type" value="Genomic_DNA"/>
</dbReference>
<proteinExistence type="predicted"/>
<comment type="caution">
    <text evidence="1">The sequence shown here is derived from an EMBL/GenBank/DDBJ whole genome shotgun (WGS) entry which is preliminary data.</text>
</comment>
<organism evidence="1 2">
    <name type="scientific">Polaribacter pacificus</name>
    <dbReference type="NCBI Taxonomy" id="1775173"/>
    <lineage>
        <taxon>Bacteria</taxon>
        <taxon>Pseudomonadati</taxon>
        <taxon>Bacteroidota</taxon>
        <taxon>Flavobacteriia</taxon>
        <taxon>Flavobacteriales</taxon>
        <taxon>Flavobacteriaceae</taxon>
    </lineage>
</organism>
<accession>A0A917MDT5</accession>
<evidence type="ECO:0000313" key="1">
    <source>
        <dbReference type="EMBL" id="GGG97901.1"/>
    </source>
</evidence>
<reference evidence="1" key="2">
    <citation type="submission" date="2020-09" db="EMBL/GenBank/DDBJ databases">
        <authorList>
            <person name="Sun Q."/>
            <person name="Zhou Y."/>
        </authorList>
    </citation>
    <scope>NUCLEOTIDE SEQUENCE</scope>
    <source>
        <strain evidence="1">CGMCC 1.15763</strain>
    </source>
</reference>
<name>A0A917MDT5_9FLAO</name>